<feature type="region of interest" description="Disordered" evidence="1">
    <location>
        <begin position="46"/>
        <end position="91"/>
    </location>
</feature>
<name>A0A1M4Z2S7_9BACT</name>
<evidence type="ECO:0008006" key="5">
    <source>
        <dbReference type="Google" id="ProtNLM"/>
    </source>
</evidence>
<evidence type="ECO:0000313" key="3">
    <source>
        <dbReference type="EMBL" id="SHF12320.1"/>
    </source>
</evidence>
<evidence type="ECO:0000313" key="4">
    <source>
        <dbReference type="Proteomes" id="UP000184041"/>
    </source>
</evidence>
<dbReference type="PROSITE" id="PS51257">
    <property type="entry name" value="PROKAR_LIPOPROTEIN"/>
    <property type="match status" value="1"/>
</dbReference>
<keyword evidence="4" id="KW-1185">Reference proteome</keyword>
<dbReference type="AlphaFoldDB" id="A0A1M4Z2S7"/>
<sequence>MKKIIFPILILPGFLFFGSCRSTAPNEAEPVYPMFVDNNANSINDYVEQTTHDPGPGTVSSKSSTDNGNSHGEPGHSFTDDNEDGICDYAQDGSPSWHGPGFIDGNDNGICDYWDESHSMHSRHEGMRFHDENENHINDYFEEEMHWGAGHKFIDADGDGICDLAQDGSPTWHGPGFVDGNQNGMSDHWENGGRGHGGMMGGGHN</sequence>
<reference evidence="3 4" key="1">
    <citation type="submission" date="2016-11" db="EMBL/GenBank/DDBJ databases">
        <authorList>
            <person name="Jaros S."/>
            <person name="Januszkiewicz K."/>
            <person name="Wedrychowicz H."/>
        </authorList>
    </citation>
    <scope>NUCLEOTIDE SEQUENCE [LARGE SCALE GENOMIC DNA]</scope>
    <source>
        <strain evidence="3 4">DSM 21986</strain>
    </source>
</reference>
<proteinExistence type="predicted"/>
<dbReference type="STRING" id="1194090.SAMN05443144_105230"/>
<organism evidence="3 4">
    <name type="scientific">Fodinibius roseus</name>
    <dbReference type="NCBI Taxonomy" id="1194090"/>
    <lineage>
        <taxon>Bacteria</taxon>
        <taxon>Pseudomonadati</taxon>
        <taxon>Balneolota</taxon>
        <taxon>Balneolia</taxon>
        <taxon>Balneolales</taxon>
        <taxon>Balneolaceae</taxon>
        <taxon>Fodinibius</taxon>
    </lineage>
</organism>
<accession>A0A1M4Z2S7</accession>
<dbReference type="RefSeq" id="WP_139240215.1">
    <property type="nucleotide sequence ID" value="NZ_FQUS01000005.1"/>
</dbReference>
<dbReference type="OrthoDB" id="1524554at2"/>
<dbReference type="EMBL" id="FQUS01000005">
    <property type="protein sequence ID" value="SHF12320.1"/>
    <property type="molecule type" value="Genomic_DNA"/>
</dbReference>
<evidence type="ECO:0000256" key="1">
    <source>
        <dbReference type="SAM" id="MobiDB-lite"/>
    </source>
</evidence>
<feature type="chain" id="PRO_5009908537" description="Thrombospondin type 3 repeat-containing protein" evidence="2">
    <location>
        <begin position="25"/>
        <end position="205"/>
    </location>
</feature>
<feature type="signal peptide" evidence="2">
    <location>
        <begin position="1"/>
        <end position="24"/>
    </location>
</feature>
<feature type="compositionally biased region" description="Polar residues" evidence="1">
    <location>
        <begin position="58"/>
        <end position="70"/>
    </location>
</feature>
<gene>
    <name evidence="3" type="ORF">SAMN05443144_105230</name>
</gene>
<protein>
    <recommendedName>
        <fullName evidence="5">Thrombospondin type 3 repeat-containing protein</fullName>
    </recommendedName>
</protein>
<evidence type="ECO:0000256" key="2">
    <source>
        <dbReference type="SAM" id="SignalP"/>
    </source>
</evidence>
<keyword evidence="2" id="KW-0732">Signal</keyword>
<dbReference type="Proteomes" id="UP000184041">
    <property type="component" value="Unassembled WGS sequence"/>
</dbReference>